<evidence type="ECO:0000313" key="8">
    <source>
        <dbReference type="Proteomes" id="UP000292818"/>
    </source>
</evidence>
<evidence type="ECO:0000313" key="7">
    <source>
        <dbReference type="EMBL" id="RZM16856.1"/>
    </source>
</evidence>
<dbReference type="Pfam" id="PF00890">
    <property type="entry name" value="FAD_binding_2"/>
    <property type="match status" value="1"/>
</dbReference>
<dbReference type="InterPro" id="IPR027477">
    <property type="entry name" value="Succ_DH/fumarate_Rdtase_cat_sf"/>
</dbReference>
<organism evidence="7 8">
    <name type="scientific">Lactobacillus delbrueckii</name>
    <dbReference type="NCBI Taxonomy" id="1584"/>
    <lineage>
        <taxon>Bacteria</taxon>
        <taxon>Bacillati</taxon>
        <taxon>Bacillota</taxon>
        <taxon>Bacilli</taxon>
        <taxon>Lactobacillales</taxon>
        <taxon>Lactobacillaceae</taxon>
        <taxon>Lactobacillus</taxon>
    </lineage>
</organism>
<reference evidence="7 8" key="1">
    <citation type="submission" date="2019-01" db="EMBL/GenBank/DDBJ databases">
        <title>Colonization of the human gut by bovine bacteria present in Parmesan cheese.</title>
        <authorList>
            <person name="Lugli G.A."/>
            <person name="Milani C."/>
        </authorList>
    </citation>
    <scope>NUCLEOTIDE SEQUENCE [LARGE SCALE GENOMIC DNA]</scope>
    <source>
        <strain evidence="7 8">LDELB18P1</strain>
    </source>
</reference>
<protein>
    <submittedName>
        <fullName evidence="7">Cytochrome C</fullName>
    </submittedName>
</protein>
<dbReference type="SUPFAM" id="SSF51905">
    <property type="entry name" value="FAD/NAD(P)-binding domain"/>
    <property type="match status" value="1"/>
</dbReference>
<dbReference type="FunFam" id="3.90.700.10:FF:000007">
    <property type="entry name" value="NADH-dependent fumarate reductase"/>
    <property type="match status" value="1"/>
</dbReference>
<dbReference type="EMBL" id="SETJ01000022">
    <property type="protein sequence ID" value="RZM16856.1"/>
    <property type="molecule type" value="Genomic_DNA"/>
</dbReference>
<comment type="caution">
    <text evidence="7">The sequence shown here is derived from an EMBL/GenBank/DDBJ whole genome shotgun (WGS) entry which is preliminary data.</text>
</comment>
<dbReference type="NCBIfam" id="NF005064">
    <property type="entry name" value="PRK06481.1"/>
    <property type="match status" value="1"/>
</dbReference>
<dbReference type="SUPFAM" id="SSF56425">
    <property type="entry name" value="Succinate dehydrogenase/fumarate reductase flavoprotein, catalytic domain"/>
    <property type="match status" value="1"/>
</dbReference>
<proteinExistence type="inferred from homology"/>
<dbReference type="Gene3D" id="3.50.50.60">
    <property type="entry name" value="FAD/NAD(P)-binding domain"/>
    <property type="match status" value="1"/>
</dbReference>
<dbReference type="PANTHER" id="PTHR43400:SF7">
    <property type="entry name" value="FAD-DEPENDENT OXIDOREDUCTASE 2 FAD BINDING DOMAIN-CONTAINING PROTEIN"/>
    <property type="match status" value="1"/>
</dbReference>
<dbReference type="PANTHER" id="PTHR43400">
    <property type="entry name" value="FUMARATE REDUCTASE"/>
    <property type="match status" value="1"/>
</dbReference>
<comment type="similarity">
    <text evidence="5">Belongs to the FAD-dependent oxidoreductase 2 family. FRD/SDH subfamily.</text>
</comment>
<dbReference type="GO" id="GO:0033765">
    <property type="term" value="F:steroid dehydrogenase activity, acting on the CH-CH group of donors"/>
    <property type="evidence" value="ECO:0007669"/>
    <property type="project" value="UniProtKB-ARBA"/>
</dbReference>
<evidence type="ECO:0000256" key="4">
    <source>
        <dbReference type="ARBA" id="ARBA00023002"/>
    </source>
</evidence>
<keyword evidence="3 5" id="KW-0274">FAD</keyword>
<keyword evidence="2 5" id="KW-0285">Flavoprotein</keyword>
<name>A0A2I1SI56_9LACO</name>
<evidence type="ECO:0000256" key="3">
    <source>
        <dbReference type="ARBA" id="ARBA00022827"/>
    </source>
</evidence>
<comment type="cofactor">
    <cofactor evidence="1">
        <name>FAD</name>
        <dbReference type="ChEBI" id="CHEBI:57692"/>
    </cofactor>
</comment>
<evidence type="ECO:0000256" key="1">
    <source>
        <dbReference type="ARBA" id="ARBA00001974"/>
    </source>
</evidence>
<dbReference type="AlphaFoldDB" id="A0A2I1SI56"/>
<dbReference type="InterPro" id="IPR003953">
    <property type="entry name" value="FAD-dep_OxRdtase_2_FAD-bd"/>
</dbReference>
<dbReference type="InterPro" id="IPR036188">
    <property type="entry name" value="FAD/NAD-bd_sf"/>
</dbReference>
<feature type="domain" description="FAD-dependent oxidoreductase 2 FAD-binding" evidence="6">
    <location>
        <begin position="19"/>
        <end position="443"/>
    </location>
</feature>
<keyword evidence="4 5" id="KW-0560">Oxidoreductase</keyword>
<dbReference type="NCBIfam" id="TIGR01813">
    <property type="entry name" value="flavo_cyto_c"/>
    <property type="match status" value="1"/>
</dbReference>
<dbReference type="InterPro" id="IPR010960">
    <property type="entry name" value="Flavocytochrome_c"/>
</dbReference>
<evidence type="ECO:0000259" key="6">
    <source>
        <dbReference type="Pfam" id="PF00890"/>
    </source>
</evidence>
<dbReference type="InterPro" id="IPR050315">
    <property type="entry name" value="FAD-oxidoreductase_2"/>
</dbReference>
<dbReference type="RefSeq" id="WP_003617555.1">
    <property type="nucleotide sequence ID" value="NZ_BNHR01000053.1"/>
</dbReference>
<sequence length="465" mass="49337">MAKYEFKSSPIDLVNPSYDLVVIGAGGTGLSAALQAHELGVSVAVFEKNEVLGGNTSKASSGMNAAESLVQFKHGIIDNKADFYQETLKGGGNLNDEAMLSYFVDHAALAIDWLKQYGVELDDLTITGGMSKKRAHRPASMAPVGGYLITGLLKSIEAARIPVFNKTKVVKLLQDEKGKVTGIDIVGPDGRRKVMAKAVILATGGFGASKEIIKKYRPDLEGYKTTNQAGATGDGLILGEEAGAELVQMDFIQVHPTAQTDGEKTFLIGEAVRGEGAILVNKAGQRFINELDTRKVVSAAITGLNEDGAYLIFDQGVRDHVKAVEFYDHIGLVEHGATLEELAGKIGVDAAGLEATVASWNEAVKGQDDQAFGRTTGMDRDISVAPYFAIHIHPAIHYTMGGLHINLETQVLGKDDKVIEGLYAAGEVSGGLHGNNRIGGNSVAETVVFGRQAGIQASKFVRGEN</sequence>
<accession>A0A2I1SI56</accession>
<evidence type="ECO:0000256" key="5">
    <source>
        <dbReference type="RuleBase" id="RU366062"/>
    </source>
</evidence>
<dbReference type="Gene3D" id="3.90.700.10">
    <property type="entry name" value="Succinate dehydrogenase/fumarate reductase flavoprotein, catalytic domain"/>
    <property type="match status" value="1"/>
</dbReference>
<evidence type="ECO:0000256" key="2">
    <source>
        <dbReference type="ARBA" id="ARBA00022630"/>
    </source>
</evidence>
<dbReference type="Proteomes" id="UP000292818">
    <property type="component" value="Unassembled WGS sequence"/>
</dbReference>
<dbReference type="GO" id="GO:0010181">
    <property type="term" value="F:FMN binding"/>
    <property type="evidence" value="ECO:0007669"/>
    <property type="project" value="InterPro"/>
</dbReference>
<gene>
    <name evidence="7" type="ORF">LDELB18P1_0697</name>
</gene>